<dbReference type="AlphaFoldDB" id="X0Y9I2"/>
<reference evidence="1" key="1">
    <citation type="journal article" date="2014" name="Front. Microbiol.">
        <title>High frequency of phylogenetically diverse reductive dehalogenase-homologous genes in deep subseafloor sedimentary metagenomes.</title>
        <authorList>
            <person name="Kawai M."/>
            <person name="Futagami T."/>
            <person name="Toyoda A."/>
            <person name="Takaki Y."/>
            <person name="Nishi S."/>
            <person name="Hori S."/>
            <person name="Arai W."/>
            <person name="Tsubouchi T."/>
            <person name="Morono Y."/>
            <person name="Uchiyama I."/>
            <person name="Ito T."/>
            <person name="Fujiyama A."/>
            <person name="Inagaki F."/>
            <person name="Takami H."/>
        </authorList>
    </citation>
    <scope>NUCLEOTIDE SEQUENCE</scope>
    <source>
        <strain evidence="1">Expedition CK06-06</strain>
    </source>
</reference>
<accession>X0Y9I2</accession>
<gene>
    <name evidence="1" type="ORF">S01H1_82884</name>
</gene>
<proteinExistence type="predicted"/>
<comment type="caution">
    <text evidence="1">The sequence shown here is derived from an EMBL/GenBank/DDBJ whole genome shotgun (WGS) entry which is preliminary data.</text>
</comment>
<name>X0Y9I2_9ZZZZ</name>
<dbReference type="EMBL" id="BARS01056241">
    <property type="protein sequence ID" value="GAG52479.1"/>
    <property type="molecule type" value="Genomic_DNA"/>
</dbReference>
<sequence>DGGLTWQAYTTPTNTELEDIIVLSPTLVFACGNAGAAVPTIIKLGQGVS</sequence>
<evidence type="ECO:0000313" key="1">
    <source>
        <dbReference type="EMBL" id="GAG52479.1"/>
    </source>
</evidence>
<organism evidence="1">
    <name type="scientific">marine sediment metagenome</name>
    <dbReference type="NCBI Taxonomy" id="412755"/>
    <lineage>
        <taxon>unclassified sequences</taxon>
        <taxon>metagenomes</taxon>
        <taxon>ecological metagenomes</taxon>
    </lineage>
</organism>
<protein>
    <submittedName>
        <fullName evidence="1">Uncharacterized protein</fullName>
    </submittedName>
</protein>
<feature type="non-terminal residue" evidence="1">
    <location>
        <position position="1"/>
    </location>
</feature>